<gene>
    <name evidence="1" type="ORF">CWI75_15535</name>
</gene>
<dbReference type="Pfam" id="PF02452">
    <property type="entry name" value="PemK_toxin"/>
    <property type="match status" value="1"/>
</dbReference>
<dbReference type="EMBL" id="PKLZ01000013">
    <property type="protein sequence ID" value="PLW81439.1"/>
    <property type="molecule type" value="Genomic_DNA"/>
</dbReference>
<name>A0A2N5XZB6_9GAMM</name>
<dbReference type="AlphaFoldDB" id="A0A2N5XZB6"/>
<organism evidence="1 2">
    <name type="scientific">Kineobactrum sediminis</name>
    <dbReference type="NCBI Taxonomy" id="1905677"/>
    <lineage>
        <taxon>Bacteria</taxon>
        <taxon>Pseudomonadati</taxon>
        <taxon>Pseudomonadota</taxon>
        <taxon>Gammaproteobacteria</taxon>
        <taxon>Cellvibrionales</taxon>
        <taxon>Halieaceae</taxon>
        <taxon>Kineobactrum</taxon>
    </lineage>
</organism>
<dbReference type="InterPro" id="IPR003477">
    <property type="entry name" value="PemK-like"/>
</dbReference>
<dbReference type="SUPFAM" id="SSF50118">
    <property type="entry name" value="Cell growth inhibitor/plasmid maintenance toxic component"/>
    <property type="match status" value="1"/>
</dbReference>
<dbReference type="GO" id="GO:0003677">
    <property type="term" value="F:DNA binding"/>
    <property type="evidence" value="ECO:0007669"/>
    <property type="project" value="InterPro"/>
</dbReference>
<proteinExistence type="predicted"/>
<keyword evidence="2" id="KW-1185">Reference proteome</keyword>
<comment type="caution">
    <text evidence="1">The sequence shown here is derived from an EMBL/GenBank/DDBJ whole genome shotgun (WGS) entry which is preliminary data.</text>
</comment>
<dbReference type="Proteomes" id="UP000234845">
    <property type="component" value="Unassembled WGS sequence"/>
</dbReference>
<protein>
    <submittedName>
        <fullName evidence="1">Growth inhibitor PemK</fullName>
    </submittedName>
</protein>
<evidence type="ECO:0000313" key="1">
    <source>
        <dbReference type="EMBL" id="PLW81439.1"/>
    </source>
</evidence>
<sequence>MFLLHPFLVLSPKAFNERTSLVIGLPMTTASYNSDNPFAVAVGVTGGRKAGQASYVLCHQPKSFDRRLCGGAPHPMKSVTDARFAEVLALLNHVMQLV</sequence>
<evidence type="ECO:0000313" key="2">
    <source>
        <dbReference type="Proteomes" id="UP000234845"/>
    </source>
</evidence>
<dbReference type="InterPro" id="IPR011067">
    <property type="entry name" value="Plasmid_toxin/cell-grow_inhib"/>
</dbReference>
<accession>A0A2N5XZB6</accession>
<dbReference type="RefSeq" id="WP_101522445.1">
    <property type="nucleotide sequence ID" value="NZ_PKLZ01000013.1"/>
</dbReference>
<reference evidence="2" key="1">
    <citation type="submission" date="2017-11" db="EMBL/GenBank/DDBJ databases">
        <title>The draft genome sequence of Chromatocurvus sp. F02.</title>
        <authorList>
            <person name="Du Z.-J."/>
            <person name="Chang Y.-Q."/>
        </authorList>
    </citation>
    <scope>NUCLEOTIDE SEQUENCE [LARGE SCALE GENOMIC DNA]</scope>
    <source>
        <strain evidence="2">F02</strain>
    </source>
</reference>
<dbReference type="OrthoDB" id="9808744at2"/>
<dbReference type="Gene3D" id="2.30.30.110">
    <property type="match status" value="1"/>
</dbReference>